<evidence type="ECO:0000256" key="1">
    <source>
        <dbReference type="SAM" id="Phobius"/>
    </source>
</evidence>
<keyword evidence="1" id="KW-0812">Transmembrane</keyword>
<evidence type="ECO:0000313" key="2">
    <source>
        <dbReference type="EMBL" id="KAK3334804.1"/>
    </source>
</evidence>
<feature type="transmembrane region" description="Helical" evidence="1">
    <location>
        <begin position="147"/>
        <end position="166"/>
    </location>
</feature>
<dbReference type="GeneID" id="87860683"/>
<accession>A0AAE0MKU1</accession>
<protein>
    <submittedName>
        <fullName evidence="2">Uncharacterized protein</fullName>
    </submittedName>
</protein>
<sequence length="168" mass="19499">MLPWQAGKESSVLEAATVGIYSAENMIISSEMDDLDEQFWGVYRQTHRAIGIGRYDYHRTNEWRRGASFAVFGLFRRRHEGVWESRSQSGKSSLLDRSFRTQDGFRSKEWKEGRRGYRLFHAKEGTQRIYEFLSREGVSMCYPLSSIQLSSIAFFVSALTIPLFLFSV</sequence>
<evidence type="ECO:0000313" key="3">
    <source>
        <dbReference type="Proteomes" id="UP001278500"/>
    </source>
</evidence>
<gene>
    <name evidence="2" type="ORF">B0H65DRAFT_332973</name>
</gene>
<dbReference type="AlphaFoldDB" id="A0AAE0MKU1"/>
<comment type="caution">
    <text evidence="2">The sequence shown here is derived from an EMBL/GenBank/DDBJ whole genome shotgun (WGS) entry which is preliminary data.</text>
</comment>
<dbReference type="Proteomes" id="UP001278500">
    <property type="component" value="Unassembled WGS sequence"/>
</dbReference>
<keyword evidence="1" id="KW-1133">Transmembrane helix</keyword>
<dbReference type="RefSeq" id="XP_062676970.1">
    <property type="nucleotide sequence ID" value="XM_062823529.1"/>
</dbReference>
<reference evidence="2" key="1">
    <citation type="journal article" date="2023" name="Mol. Phylogenet. Evol.">
        <title>Genome-scale phylogeny and comparative genomics of the fungal order Sordariales.</title>
        <authorList>
            <person name="Hensen N."/>
            <person name="Bonometti L."/>
            <person name="Westerberg I."/>
            <person name="Brannstrom I.O."/>
            <person name="Guillou S."/>
            <person name="Cros-Aarteil S."/>
            <person name="Calhoun S."/>
            <person name="Haridas S."/>
            <person name="Kuo A."/>
            <person name="Mondo S."/>
            <person name="Pangilinan J."/>
            <person name="Riley R."/>
            <person name="LaButti K."/>
            <person name="Andreopoulos B."/>
            <person name="Lipzen A."/>
            <person name="Chen C."/>
            <person name="Yan M."/>
            <person name="Daum C."/>
            <person name="Ng V."/>
            <person name="Clum A."/>
            <person name="Steindorff A."/>
            <person name="Ohm R.A."/>
            <person name="Martin F."/>
            <person name="Silar P."/>
            <person name="Natvig D.O."/>
            <person name="Lalanne C."/>
            <person name="Gautier V."/>
            <person name="Ament-Velasquez S.L."/>
            <person name="Kruys A."/>
            <person name="Hutchinson M.I."/>
            <person name="Powell A.J."/>
            <person name="Barry K."/>
            <person name="Miller A.N."/>
            <person name="Grigoriev I.V."/>
            <person name="Debuchy R."/>
            <person name="Gladieux P."/>
            <person name="Hiltunen Thoren M."/>
            <person name="Johannesson H."/>
        </authorList>
    </citation>
    <scope>NUCLEOTIDE SEQUENCE</scope>
    <source>
        <strain evidence="2">CBS 560.94</strain>
    </source>
</reference>
<proteinExistence type="predicted"/>
<name>A0AAE0MKU1_9PEZI</name>
<reference evidence="2" key="2">
    <citation type="submission" date="2023-06" db="EMBL/GenBank/DDBJ databases">
        <authorList>
            <consortium name="Lawrence Berkeley National Laboratory"/>
            <person name="Haridas S."/>
            <person name="Hensen N."/>
            <person name="Bonometti L."/>
            <person name="Westerberg I."/>
            <person name="Brannstrom I.O."/>
            <person name="Guillou S."/>
            <person name="Cros-Aarteil S."/>
            <person name="Calhoun S."/>
            <person name="Kuo A."/>
            <person name="Mondo S."/>
            <person name="Pangilinan J."/>
            <person name="Riley R."/>
            <person name="Labutti K."/>
            <person name="Andreopoulos B."/>
            <person name="Lipzen A."/>
            <person name="Chen C."/>
            <person name="Yanf M."/>
            <person name="Daum C."/>
            <person name="Ng V."/>
            <person name="Clum A."/>
            <person name="Steindorff A."/>
            <person name="Ohm R."/>
            <person name="Martin F."/>
            <person name="Silar P."/>
            <person name="Natvig D."/>
            <person name="Lalanne C."/>
            <person name="Gautier V."/>
            <person name="Ament-Velasquez S.L."/>
            <person name="Kruys A."/>
            <person name="Hutchinson M.I."/>
            <person name="Powell A.J."/>
            <person name="Barry K."/>
            <person name="Miller A.N."/>
            <person name="Grigoriev I.V."/>
            <person name="Debuchy R."/>
            <person name="Gladieux P."/>
            <person name="Thoren M.H."/>
            <person name="Johannesson H."/>
        </authorList>
    </citation>
    <scope>NUCLEOTIDE SEQUENCE</scope>
    <source>
        <strain evidence="2">CBS 560.94</strain>
    </source>
</reference>
<keyword evidence="1" id="KW-0472">Membrane</keyword>
<dbReference type="EMBL" id="JAUEPP010000009">
    <property type="protein sequence ID" value="KAK3334804.1"/>
    <property type="molecule type" value="Genomic_DNA"/>
</dbReference>
<keyword evidence="3" id="KW-1185">Reference proteome</keyword>
<organism evidence="2 3">
    <name type="scientific">Neurospora tetraspora</name>
    <dbReference type="NCBI Taxonomy" id="94610"/>
    <lineage>
        <taxon>Eukaryota</taxon>
        <taxon>Fungi</taxon>
        <taxon>Dikarya</taxon>
        <taxon>Ascomycota</taxon>
        <taxon>Pezizomycotina</taxon>
        <taxon>Sordariomycetes</taxon>
        <taxon>Sordariomycetidae</taxon>
        <taxon>Sordariales</taxon>
        <taxon>Sordariaceae</taxon>
        <taxon>Neurospora</taxon>
    </lineage>
</organism>